<dbReference type="SUPFAM" id="SSF57667">
    <property type="entry name" value="beta-beta-alpha zinc fingers"/>
    <property type="match status" value="1"/>
</dbReference>
<dbReference type="OrthoDB" id="6508709at2759"/>
<reference evidence="8 9" key="1">
    <citation type="journal article" date="2018" name="Gigascience">
        <title>Genomes of trombidid mites reveal novel predicted allergens and laterally-transferred genes associated with secondary metabolism.</title>
        <authorList>
            <person name="Dong X."/>
            <person name="Chaisiri K."/>
            <person name="Xia D."/>
            <person name="Armstrong S.D."/>
            <person name="Fang Y."/>
            <person name="Donnelly M.J."/>
            <person name="Kadowaki T."/>
            <person name="McGarry J.W."/>
            <person name="Darby A.C."/>
            <person name="Makepeace B.L."/>
        </authorList>
    </citation>
    <scope>NUCLEOTIDE SEQUENCE [LARGE SCALE GENOMIC DNA]</scope>
    <source>
        <strain evidence="8">UoL-UT</strain>
    </source>
</reference>
<dbReference type="VEuPathDB" id="VectorBase:LDEU007477"/>
<protein>
    <submittedName>
        <fullName evidence="8">Gastrula zinc finger protein XlCGF57.1-like protein</fullName>
    </submittedName>
</protein>
<dbReference type="EMBL" id="NCKV01004719">
    <property type="protein sequence ID" value="RWS24563.1"/>
    <property type="molecule type" value="Genomic_DNA"/>
</dbReference>
<evidence type="ECO:0000256" key="5">
    <source>
        <dbReference type="PROSITE-ProRule" id="PRU00042"/>
    </source>
</evidence>
<keyword evidence="4" id="KW-0862">Zinc</keyword>
<dbReference type="GO" id="GO:0008270">
    <property type="term" value="F:zinc ion binding"/>
    <property type="evidence" value="ECO:0007669"/>
    <property type="project" value="UniProtKB-KW"/>
</dbReference>
<keyword evidence="3 5" id="KW-0863">Zinc-finger</keyword>
<evidence type="ECO:0000256" key="3">
    <source>
        <dbReference type="ARBA" id="ARBA00022771"/>
    </source>
</evidence>
<feature type="domain" description="C2H2-type" evidence="7">
    <location>
        <begin position="461"/>
        <end position="483"/>
    </location>
</feature>
<accession>A0A443SAJ9</accession>
<dbReference type="Pfam" id="PF12874">
    <property type="entry name" value="zf-met"/>
    <property type="match status" value="1"/>
</dbReference>
<comment type="caution">
    <text evidence="8">The sequence shown here is derived from an EMBL/GenBank/DDBJ whole genome shotgun (WGS) entry which is preliminary data.</text>
</comment>
<dbReference type="Proteomes" id="UP000288716">
    <property type="component" value="Unassembled WGS sequence"/>
</dbReference>
<sequence>MDDGEELIVPNSPLWFETEDDGKDSDVEILECRESLPKEPESKPEPLISLIDSKKLFDDFYAKVLKQPESTVRQQTSKPLKTYSRPQRSPAISNCSLLKSESMMNASPQTKLNLILQHQLSTTLASTSNSNGVVINKPVSVGVERSSLASVINNCDNKTTANLSNCVANRFCDKVQIPKLAPVVEKPSFPCKCGKKFELLLDLEDHIKDKHMNDVRVNLRHLNETQVDDAVNGDSRFVDDAVQKADLKLLISMDHVFKPPADKVKATSSVPVCVVPNNDFVKESETLSIITIDNESNFDTTFVAASDFTVHVDCIEKNIAGVYTGLDPLTVKMKYECYFCSLLYTRLKLLRKHAKEVHGVFFTPYINFYCAVCDEVMNYAMYRTHLQKKHRKRVPKSSQPTASYFCELCEEDFPSVEKLDSHRDSKHKESFLYRCVLCGVSFEKEFDLENHCLEHTCNQVFRCNICGEMFPEITVFKNHVRSHEKNYVQNYVHCSVCNQLFKTQTDLDDHIATMREADLPHYLYRS</sequence>
<evidence type="ECO:0000256" key="4">
    <source>
        <dbReference type="ARBA" id="ARBA00022833"/>
    </source>
</evidence>
<keyword evidence="1" id="KW-0479">Metal-binding</keyword>
<dbReference type="STRING" id="299467.A0A443SAJ9"/>
<dbReference type="PROSITE" id="PS50157">
    <property type="entry name" value="ZINC_FINGER_C2H2_2"/>
    <property type="match status" value="2"/>
</dbReference>
<keyword evidence="2" id="KW-0677">Repeat</keyword>
<evidence type="ECO:0000259" key="7">
    <source>
        <dbReference type="PROSITE" id="PS50157"/>
    </source>
</evidence>
<dbReference type="PANTHER" id="PTHR24379:SF121">
    <property type="entry name" value="C2H2-TYPE DOMAIN-CONTAINING PROTEIN"/>
    <property type="match status" value="1"/>
</dbReference>
<evidence type="ECO:0000313" key="9">
    <source>
        <dbReference type="Proteomes" id="UP000288716"/>
    </source>
</evidence>
<dbReference type="Gene3D" id="3.30.160.60">
    <property type="entry name" value="Classic Zinc Finger"/>
    <property type="match status" value="2"/>
</dbReference>
<name>A0A443SAJ9_9ACAR</name>
<evidence type="ECO:0000256" key="2">
    <source>
        <dbReference type="ARBA" id="ARBA00022737"/>
    </source>
</evidence>
<feature type="region of interest" description="Disordered" evidence="6">
    <location>
        <begin position="71"/>
        <end position="90"/>
    </location>
</feature>
<evidence type="ECO:0000313" key="8">
    <source>
        <dbReference type="EMBL" id="RWS24563.1"/>
    </source>
</evidence>
<gene>
    <name evidence="8" type="ORF">B4U80_13201</name>
</gene>
<dbReference type="SMART" id="SM00355">
    <property type="entry name" value="ZnF_C2H2"/>
    <property type="match status" value="7"/>
</dbReference>
<organism evidence="8 9">
    <name type="scientific">Leptotrombidium deliense</name>
    <dbReference type="NCBI Taxonomy" id="299467"/>
    <lineage>
        <taxon>Eukaryota</taxon>
        <taxon>Metazoa</taxon>
        <taxon>Ecdysozoa</taxon>
        <taxon>Arthropoda</taxon>
        <taxon>Chelicerata</taxon>
        <taxon>Arachnida</taxon>
        <taxon>Acari</taxon>
        <taxon>Acariformes</taxon>
        <taxon>Trombidiformes</taxon>
        <taxon>Prostigmata</taxon>
        <taxon>Anystina</taxon>
        <taxon>Parasitengona</taxon>
        <taxon>Trombiculoidea</taxon>
        <taxon>Trombiculidae</taxon>
        <taxon>Leptotrombidium</taxon>
    </lineage>
</organism>
<dbReference type="InterPro" id="IPR036236">
    <property type="entry name" value="Znf_C2H2_sf"/>
</dbReference>
<dbReference type="InterPro" id="IPR013087">
    <property type="entry name" value="Znf_C2H2_type"/>
</dbReference>
<dbReference type="PANTHER" id="PTHR24379">
    <property type="entry name" value="KRAB AND ZINC FINGER DOMAIN-CONTAINING"/>
    <property type="match status" value="1"/>
</dbReference>
<keyword evidence="9" id="KW-1185">Reference proteome</keyword>
<dbReference type="PROSITE" id="PS00028">
    <property type="entry name" value="ZINC_FINGER_C2H2_1"/>
    <property type="match status" value="4"/>
</dbReference>
<dbReference type="AlphaFoldDB" id="A0A443SAJ9"/>
<proteinExistence type="predicted"/>
<evidence type="ECO:0000256" key="6">
    <source>
        <dbReference type="SAM" id="MobiDB-lite"/>
    </source>
</evidence>
<feature type="domain" description="C2H2-type" evidence="7">
    <location>
        <begin position="433"/>
        <end position="460"/>
    </location>
</feature>
<evidence type="ECO:0000256" key="1">
    <source>
        <dbReference type="ARBA" id="ARBA00022723"/>
    </source>
</evidence>